<keyword evidence="4" id="KW-1185">Reference proteome</keyword>
<dbReference type="Proteomes" id="UP000660975">
    <property type="component" value="Unassembled WGS sequence"/>
</dbReference>
<dbReference type="AlphaFoldDB" id="A0A8H9LV71"/>
<evidence type="ECO:0000256" key="1">
    <source>
        <dbReference type="SAM" id="MobiDB-lite"/>
    </source>
</evidence>
<dbReference type="EMBL" id="BMSC01000021">
    <property type="protein sequence ID" value="GGU89465.1"/>
    <property type="molecule type" value="Genomic_DNA"/>
</dbReference>
<feature type="compositionally biased region" description="Basic and acidic residues" evidence="1">
    <location>
        <begin position="94"/>
        <end position="103"/>
    </location>
</feature>
<comment type="caution">
    <text evidence="3">The sequence shown here is derived from an EMBL/GenBank/DDBJ whole genome shotgun (WGS) entry which is preliminary data.</text>
</comment>
<sequence>MAPFAASSVWLQPFALRSRRMRAPSSAASEAVGSTDFGAGICPPVWVIRNAIDYRIVPTFVTSWAQVPLTGRPVGGACPRLRGATGTPPPVSRQRPDAEESAR</sequence>
<dbReference type="Proteomes" id="UP000480804">
    <property type="component" value="Unassembled WGS sequence"/>
</dbReference>
<proteinExistence type="predicted"/>
<feature type="region of interest" description="Disordered" evidence="1">
    <location>
        <begin position="74"/>
        <end position="103"/>
    </location>
</feature>
<evidence type="ECO:0000313" key="5">
    <source>
        <dbReference type="Proteomes" id="UP000660975"/>
    </source>
</evidence>
<reference evidence="2 4" key="2">
    <citation type="submission" date="2020-02" db="EMBL/GenBank/DDBJ databases">
        <title>Whole genome shotgun sequence of Streptomyces gougerotii NBRC 13043.</title>
        <authorList>
            <person name="Ichikawa N."/>
            <person name="Komaki H."/>
            <person name="Tamura T."/>
        </authorList>
    </citation>
    <scope>NUCLEOTIDE SEQUENCE [LARGE SCALE GENOMIC DNA]</scope>
    <source>
        <strain evidence="2 4">NBRC 13043</strain>
    </source>
</reference>
<dbReference type="EMBL" id="BLLO01000017">
    <property type="protein sequence ID" value="GFH77953.1"/>
    <property type="molecule type" value="Genomic_DNA"/>
</dbReference>
<accession>A0A8H9LV71</accession>
<evidence type="ECO:0000313" key="3">
    <source>
        <dbReference type="EMBL" id="GGU89465.1"/>
    </source>
</evidence>
<reference evidence="3" key="1">
    <citation type="journal article" date="2014" name="Int. J. Syst. Evol. Microbiol.">
        <title>Complete genome sequence of Corynebacterium casei LMG S-19264T (=DSM 44701T), isolated from a smear-ripened cheese.</title>
        <authorList>
            <consortium name="US DOE Joint Genome Institute (JGI-PGF)"/>
            <person name="Walter F."/>
            <person name="Albersmeier A."/>
            <person name="Kalinowski J."/>
            <person name="Ruckert C."/>
        </authorList>
    </citation>
    <scope>NUCLEOTIDE SEQUENCE</scope>
    <source>
        <strain evidence="3">JCM 4136</strain>
    </source>
</reference>
<protein>
    <submittedName>
        <fullName evidence="3">Uncharacterized protein</fullName>
    </submittedName>
</protein>
<organism evidence="3 5">
    <name type="scientific">Streptomyces gougerotii</name>
    <dbReference type="NCBI Taxonomy" id="53448"/>
    <lineage>
        <taxon>Bacteria</taxon>
        <taxon>Bacillati</taxon>
        <taxon>Actinomycetota</taxon>
        <taxon>Actinomycetes</taxon>
        <taxon>Kitasatosporales</taxon>
        <taxon>Streptomycetaceae</taxon>
        <taxon>Streptomyces</taxon>
        <taxon>Streptomyces diastaticus group</taxon>
    </lineage>
</organism>
<evidence type="ECO:0000313" key="2">
    <source>
        <dbReference type="EMBL" id="GFH77953.1"/>
    </source>
</evidence>
<name>A0A8H9LV71_9ACTN</name>
<evidence type="ECO:0000313" key="4">
    <source>
        <dbReference type="Proteomes" id="UP000480804"/>
    </source>
</evidence>
<gene>
    <name evidence="3" type="ORF">GCM10010227_50680</name>
    <name evidence="2" type="ORF">Sgou_26230</name>
</gene>
<reference evidence="3" key="3">
    <citation type="submission" date="2020-09" db="EMBL/GenBank/DDBJ databases">
        <authorList>
            <person name="Sun Q."/>
            <person name="Ohkuma M."/>
        </authorList>
    </citation>
    <scope>NUCLEOTIDE SEQUENCE</scope>
    <source>
        <strain evidence="3">JCM 4136</strain>
    </source>
</reference>